<dbReference type="SUPFAM" id="SSF51230">
    <property type="entry name" value="Single hybrid motif"/>
    <property type="match status" value="1"/>
</dbReference>
<evidence type="ECO:0000256" key="3">
    <source>
        <dbReference type="ARBA" id="ARBA00022516"/>
    </source>
</evidence>
<dbReference type="AlphaFoldDB" id="A0A9D1J1L1"/>
<evidence type="ECO:0000256" key="5">
    <source>
        <dbReference type="ARBA" id="ARBA00023098"/>
    </source>
</evidence>
<dbReference type="PROSITE" id="PS00188">
    <property type="entry name" value="BIOTIN"/>
    <property type="match status" value="1"/>
</dbReference>
<protein>
    <recommendedName>
        <fullName evidence="2 8">Biotin carboxyl carrier protein of acetyl-CoA carboxylase</fullName>
    </recommendedName>
</protein>
<reference evidence="10" key="2">
    <citation type="journal article" date="2021" name="PeerJ">
        <title>Extensive microbial diversity within the chicken gut microbiome revealed by metagenomics and culture.</title>
        <authorList>
            <person name="Gilroy R."/>
            <person name="Ravi A."/>
            <person name="Getino M."/>
            <person name="Pursley I."/>
            <person name="Horton D.L."/>
            <person name="Alikhan N.F."/>
            <person name="Baker D."/>
            <person name="Gharbi K."/>
            <person name="Hall N."/>
            <person name="Watson M."/>
            <person name="Adriaenssens E.M."/>
            <person name="Foster-Nyarko E."/>
            <person name="Jarju S."/>
            <person name="Secka A."/>
            <person name="Antonio M."/>
            <person name="Oren A."/>
            <person name="Chaudhuri R.R."/>
            <person name="La Ragione R."/>
            <person name="Hildebrand F."/>
            <person name="Pallen M.J."/>
        </authorList>
    </citation>
    <scope>NUCLEOTIDE SEQUENCE</scope>
    <source>
        <strain evidence="10">ChiSjej1B19-7085</strain>
    </source>
</reference>
<dbReference type="EMBL" id="DVHF01000081">
    <property type="protein sequence ID" value="HIR57413.1"/>
    <property type="molecule type" value="Genomic_DNA"/>
</dbReference>
<dbReference type="InterPro" id="IPR011053">
    <property type="entry name" value="Single_hybrid_motif"/>
</dbReference>
<evidence type="ECO:0000256" key="1">
    <source>
        <dbReference type="ARBA" id="ARBA00005194"/>
    </source>
</evidence>
<gene>
    <name evidence="10" type="primary">accB</name>
    <name evidence="10" type="ORF">IAA54_07065</name>
</gene>
<comment type="function">
    <text evidence="8">This protein is a component of the acetyl coenzyme A carboxylase complex; first, biotin carboxylase catalyzes the carboxylation of the carrier protein and then the transcarboxylase transfers the carboxyl group to form malonyl-CoA.</text>
</comment>
<evidence type="ECO:0000256" key="4">
    <source>
        <dbReference type="ARBA" id="ARBA00022832"/>
    </source>
</evidence>
<reference evidence="10" key="1">
    <citation type="submission" date="2020-10" db="EMBL/GenBank/DDBJ databases">
        <authorList>
            <person name="Gilroy R."/>
        </authorList>
    </citation>
    <scope>NUCLEOTIDE SEQUENCE</scope>
    <source>
        <strain evidence="10">ChiSjej1B19-7085</strain>
    </source>
</reference>
<dbReference type="InterPro" id="IPR001249">
    <property type="entry name" value="AcCoA_biotinCC"/>
</dbReference>
<dbReference type="PANTHER" id="PTHR45266">
    <property type="entry name" value="OXALOACETATE DECARBOXYLASE ALPHA CHAIN"/>
    <property type="match status" value="1"/>
</dbReference>
<dbReference type="InterPro" id="IPR000089">
    <property type="entry name" value="Biotin_lipoyl"/>
</dbReference>
<evidence type="ECO:0000256" key="2">
    <source>
        <dbReference type="ARBA" id="ARBA00017562"/>
    </source>
</evidence>
<dbReference type="GO" id="GO:0003989">
    <property type="term" value="F:acetyl-CoA carboxylase activity"/>
    <property type="evidence" value="ECO:0007669"/>
    <property type="project" value="InterPro"/>
</dbReference>
<dbReference type="PRINTS" id="PR01071">
    <property type="entry name" value="ACOABIOTINCC"/>
</dbReference>
<dbReference type="NCBIfam" id="TIGR00531">
    <property type="entry name" value="BCCP"/>
    <property type="match status" value="1"/>
</dbReference>
<evidence type="ECO:0000256" key="6">
    <source>
        <dbReference type="ARBA" id="ARBA00023160"/>
    </source>
</evidence>
<keyword evidence="6 8" id="KW-0275">Fatty acid biosynthesis</keyword>
<evidence type="ECO:0000256" key="7">
    <source>
        <dbReference type="ARBA" id="ARBA00023267"/>
    </source>
</evidence>
<dbReference type="Gene3D" id="2.40.50.100">
    <property type="match status" value="1"/>
</dbReference>
<dbReference type="PANTHER" id="PTHR45266:SF3">
    <property type="entry name" value="OXALOACETATE DECARBOXYLASE ALPHA CHAIN"/>
    <property type="match status" value="1"/>
</dbReference>
<feature type="domain" description="Lipoyl-binding" evidence="9">
    <location>
        <begin position="83"/>
        <end position="159"/>
    </location>
</feature>
<dbReference type="GO" id="GO:0009317">
    <property type="term" value="C:acetyl-CoA carboxylase complex"/>
    <property type="evidence" value="ECO:0007669"/>
    <property type="project" value="InterPro"/>
</dbReference>
<dbReference type="FunFam" id="2.40.50.100:FF:000003">
    <property type="entry name" value="Acetyl-CoA carboxylase biotin carboxyl carrier protein"/>
    <property type="match status" value="1"/>
</dbReference>
<proteinExistence type="predicted"/>
<keyword evidence="4 8" id="KW-0276">Fatty acid metabolism</keyword>
<dbReference type="InterPro" id="IPR001882">
    <property type="entry name" value="Biotin_BS"/>
</dbReference>
<evidence type="ECO:0000259" key="9">
    <source>
        <dbReference type="PROSITE" id="PS50968"/>
    </source>
</evidence>
<dbReference type="GO" id="GO:0006633">
    <property type="term" value="P:fatty acid biosynthetic process"/>
    <property type="evidence" value="ECO:0007669"/>
    <property type="project" value="UniProtKB-KW"/>
</dbReference>
<keyword evidence="7 8" id="KW-0092">Biotin</keyword>
<evidence type="ECO:0000256" key="8">
    <source>
        <dbReference type="RuleBase" id="RU364072"/>
    </source>
</evidence>
<dbReference type="Proteomes" id="UP000886785">
    <property type="component" value="Unassembled WGS sequence"/>
</dbReference>
<sequence length="159" mass="16683">MKIDEIKALAEIMSGNGVTSLKIDEGDLHIRMERSFPPVAPVVAAVPQPAAIPAPVPAQAPAAPAAAPAPAVSGAQPVDFHNLKEVKSPMVGVFYSSPSPEAEPFVKVGSKVKKGDVLCIIEAMKLLNEINADTDGEIVDICVNNGDVVEYGQPLFKIF</sequence>
<keyword evidence="5 8" id="KW-0443">Lipid metabolism</keyword>
<keyword evidence="3 8" id="KW-0444">Lipid biosynthesis</keyword>
<evidence type="ECO:0000313" key="10">
    <source>
        <dbReference type="EMBL" id="HIR57413.1"/>
    </source>
</evidence>
<name>A0A9D1J1L1_9FIRM</name>
<comment type="pathway">
    <text evidence="1 8">Lipid metabolism; fatty acid biosynthesis.</text>
</comment>
<dbReference type="InterPro" id="IPR050709">
    <property type="entry name" value="Biotin_Carboxyl_Carrier/Decarb"/>
</dbReference>
<evidence type="ECO:0000313" key="11">
    <source>
        <dbReference type="Proteomes" id="UP000886785"/>
    </source>
</evidence>
<organism evidence="10 11">
    <name type="scientific">Candidatus Gallacutalibacter pullicola</name>
    <dbReference type="NCBI Taxonomy" id="2840830"/>
    <lineage>
        <taxon>Bacteria</taxon>
        <taxon>Bacillati</taxon>
        <taxon>Bacillota</taxon>
        <taxon>Clostridia</taxon>
        <taxon>Eubacteriales</taxon>
        <taxon>Candidatus Gallacutalibacter</taxon>
    </lineage>
</organism>
<dbReference type="Pfam" id="PF00364">
    <property type="entry name" value="Biotin_lipoyl"/>
    <property type="match status" value="1"/>
</dbReference>
<dbReference type="PROSITE" id="PS50968">
    <property type="entry name" value="BIOTINYL_LIPOYL"/>
    <property type="match status" value="1"/>
</dbReference>
<accession>A0A9D1J1L1</accession>
<dbReference type="CDD" id="cd06850">
    <property type="entry name" value="biotinyl_domain"/>
    <property type="match status" value="1"/>
</dbReference>
<comment type="caution">
    <text evidence="10">The sequence shown here is derived from an EMBL/GenBank/DDBJ whole genome shotgun (WGS) entry which is preliminary data.</text>
</comment>